<dbReference type="Proteomes" id="UP000887013">
    <property type="component" value="Unassembled WGS sequence"/>
</dbReference>
<gene>
    <name evidence="2" type="ORF">NPIL_73021</name>
</gene>
<organism evidence="2 3">
    <name type="scientific">Nephila pilipes</name>
    <name type="common">Giant wood spider</name>
    <name type="synonym">Nephila maculata</name>
    <dbReference type="NCBI Taxonomy" id="299642"/>
    <lineage>
        <taxon>Eukaryota</taxon>
        <taxon>Metazoa</taxon>
        <taxon>Ecdysozoa</taxon>
        <taxon>Arthropoda</taxon>
        <taxon>Chelicerata</taxon>
        <taxon>Arachnida</taxon>
        <taxon>Araneae</taxon>
        <taxon>Araneomorphae</taxon>
        <taxon>Entelegynae</taxon>
        <taxon>Araneoidea</taxon>
        <taxon>Nephilidae</taxon>
        <taxon>Nephila</taxon>
    </lineage>
</organism>
<protein>
    <submittedName>
        <fullName evidence="2">Uncharacterized protein</fullName>
    </submittedName>
</protein>
<evidence type="ECO:0000313" key="3">
    <source>
        <dbReference type="Proteomes" id="UP000887013"/>
    </source>
</evidence>
<reference evidence="2" key="1">
    <citation type="submission" date="2020-08" db="EMBL/GenBank/DDBJ databases">
        <title>Multicomponent nature underlies the extraordinary mechanical properties of spider dragline silk.</title>
        <authorList>
            <person name="Kono N."/>
            <person name="Nakamura H."/>
            <person name="Mori M."/>
            <person name="Yoshida Y."/>
            <person name="Ohtoshi R."/>
            <person name="Malay A.D."/>
            <person name="Moran D.A.P."/>
            <person name="Tomita M."/>
            <person name="Numata K."/>
            <person name="Arakawa K."/>
        </authorList>
    </citation>
    <scope>NUCLEOTIDE SEQUENCE</scope>
</reference>
<feature type="region of interest" description="Disordered" evidence="1">
    <location>
        <begin position="15"/>
        <end position="54"/>
    </location>
</feature>
<evidence type="ECO:0000256" key="1">
    <source>
        <dbReference type="SAM" id="MobiDB-lite"/>
    </source>
</evidence>
<name>A0A8X6UAS9_NEPPI</name>
<accession>A0A8X6UAS9</accession>
<keyword evidence="3" id="KW-1185">Reference proteome</keyword>
<sequence>KVKDVKKFGKIFNQSAPSLSPLGIQSRESNSKKVFPSRKTTNRKSTPSLAPLGIESGTPNSVNYGRIGSRLFPWGAWGSILATLSGPEVVISRLLWDPQSCATFQNVRKKWQNPTIPPVSLGSQSPKVPFFTFLLPKNGLMVATTRF</sequence>
<dbReference type="EMBL" id="BMAW01025311">
    <property type="protein sequence ID" value="GFT91961.1"/>
    <property type="molecule type" value="Genomic_DNA"/>
</dbReference>
<proteinExistence type="predicted"/>
<dbReference type="AlphaFoldDB" id="A0A8X6UAS9"/>
<comment type="caution">
    <text evidence="2">The sequence shown here is derived from an EMBL/GenBank/DDBJ whole genome shotgun (WGS) entry which is preliminary data.</text>
</comment>
<feature type="non-terminal residue" evidence="2">
    <location>
        <position position="1"/>
    </location>
</feature>
<evidence type="ECO:0000313" key="2">
    <source>
        <dbReference type="EMBL" id="GFT91961.1"/>
    </source>
</evidence>